<dbReference type="Proteomes" id="UP000260680">
    <property type="component" value="Unassembled WGS sequence"/>
</dbReference>
<dbReference type="GO" id="GO:0003700">
    <property type="term" value="F:DNA-binding transcription factor activity"/>
    <property type="evidence" value="ECO:0007669"/>
    <property type="project" value="InterPro"/>
</dbReference>
<evidence type="ECO:0000313" key="2">
    <source>
        <dbReference type="EMBL" id="RFZ76939.1"/>
    </source>
</evidence>
<dbReference type="OrthoDB" id="63027at2"/>
<dbReference type="InterPro" id="IPR046348">
    <property type="entry name" value="SIS_dom_sf"/>
</dbReference>
<dbReference type="InterPro" id="IPR009057">
    <property type="entry name" value="Homeodomain-like_sf"/>
</dbReference>
<comment type="caution">
    <text evidence="2">The sequence shown here is derived from an EMBL/GenBank/DDBJ whole genome shotgun (WGS) entry which is preliminary data.</text>
</comment>
<accession>A0A3E2N7F5</accession>
<dbReference type="InterPro" id="IPR036388">
    <property type="entry name" value="WH-like_DNA-bd_sf"/>
</dbReference>
<dbReference type="Gene3D" id="1.10.10.10">
    <property type="entry name" value="Winged helix-like DNA-binding domain superfamily/Winged helix DNA-binding domain"/>
    <property type="match status" value="1"/>
</dbReference>
<organism evidence="2 3">
    <name type="scientific">Lacrimispora amygdalina</name>
    <dbReference type="NCBI Taxonomy" id="253257"/>
    <lineage>
        <taxon>Bacteria</taxon>
        <taxon>Bacillati</taxon>
        <taxon>Bacillota</taxon>
        <taxon>Clostridia</taxon>
        <taxon>Lachnospirales</taxon>
        <taxon>Lachnospiraceae</taxon>
        <taxon>Lacrimispora</taxon>
    </lineage>
</organism>
<evidence type="ECO:0000313" key="3">
    <source>
        <dbReference type="Proteomes" id="UP000260680"/>
    </source>
</evidence>
<dbReference type="SUPFAM" id="SSF46689">
    <property type="entry name" value="Homeodomain-like"/>
    <property type="match status" value="1"/>
</dbReference>
<dbReference type="GO" id="GO:0003677">
    <property type="term" value="F:DNA binding"/>
    <property type="evidence" value="ECO:0007669"/>
    <property type="project" value="InterPro"/>
</dbReference>
<evidence type="ECO:0000259" key="1">
    <source>
        <dbReference type="PROSITE" id="PS51071"/>
    </source>
</evidence>
<dbReference type="GO" id="GO:1901135">
    <property type="term" value="P:carbohydrate derivative metabolic process"/>
    <property type="evidence" value="ECO:0007669"/>
    <property type="project" value="InterPro"/>
</dbReference>
<dbReference type="Gene3D" id="3.40.50.10490">
    <property type="entry name" value="Glucose-6-phosphate isomerase like protein, domain 1"/>
    <property type="match status" value="1"/>
</dbReference>
<dbReference type="SUPFAM" id="SSF53697">
    <property type="entry name" value="SIS domain"/>
    <property type="match status" value="1"/>
</dbReference>
<dbReference type="PANTHER" id="PTHR30514:SF10">
    <property type="entry name" value="MURR_RPIR FAMILY TRANSCRIPTIONAL REGULATOR"/>
    <property type="match status" value="1"/>
</dbReference>
<dbReference type="GO" id="GO:0097367">
    <property type="term" value="F:carbohydrate derivative binding"/>
    <property type="evidence" value="ECO:0007669"/>
    <property type="project" value="InterPro"/>
</dbReference>
<dbReference type="InterPro" id="IPR000281">
    <property type="entry name" value="HTH_RpiR"/>
</dbReference>
<name>A0A3E2N7F5_9FIRM</name>
<gene>
    <name evidence="2" type="ORF">DS742_20910</name>
</gene>
<sequence>MLIDNEINLCTTFTPVENDVALFVMKNKEHIINLSIQQLSDEIHISKSTIHRFCNKIGLKGFNELKVKLALDLAETQKEGEVIDVNYPFKKQDSQKMIASRLLKLYETTIRDTYDFIDPVELEKITKLLHKASVIDIYTHAHNLNPAENFQDKMLTIGRMVNCPKSFYKQRMTVLAASDDHAALVLSYSGKATFILPIIHMLYKKNIPVVLIGKAGSNLYPKYIKHHLYISDRENLRDRISQFASHIAMQYMLDVVFGCIYNIDRNKNIDYLHEAISFMDDREIDK</sequence>
<dbReference type="EMBL" id="QOHO01000071">
    <property type="protein sequence ID" value="RFZ76939.1"/>
    <property type="molecule type" value="Genomic_DNA"/>
</dbReference>
<dbReference type="CDD" id="cd05013">
    <property type="entry name" value="SIS_RpiR"/>
    <property type="match status" value="1"/>
</dbReference>
<dbReference type="InterPro" id="IPR035472">
    <property type="entry name" value="RpiR-like_SIS"/>
</dbReference>
<dbReference type="AlphaFoldDB" id="A0A3E2N7F5"/>
<dbReference type="PROSITE" id="PS51071">
    <property type="entry name" value="HTH_RPIR"/>
    <property type="match status" value="1"/>
</dbReference>
<protein>
    <submittedName>
        <fullName evidence="2">MurR/RpiR family transcriptional regulator</fullName>
    </submittedName>
</protein>
<dbReference type="RefSeq" id="WP_117418905.1">
    <property type="nucleotide sequence ID" value="NZ_QOHO01000071.1"/>
</dbReference>
<feature type="domain" description="HTH rpiR-type" evidence="1">
    <location>
        <begin position="1"/>
        <end position="76"/>
    </location>
</feature>
<dbReference type="PANTHER" id="PTHR30514">
    <property type="entry name" value="GLUCOKINASE"/>
    <property type="match status" value="1"/>
</dbReference>
<dbReference type="Pfam" id="PF01418">
    <property type="entry name" value="HTH_6"/>
    <property type="match status" value="1"/>
</dbReference>
<dbReference type="InterPro" id="IPR047640">
    <property type="entry name" value="RpiR-like"/>
</dbReference>
<proteinExistence type="predicted"/>
<reference evidence="2 3" key="1">
    <citation type="submission" date="2018-07" db="EMBL/GenBank/DDBJ databases">
        <title>New species, Clostridium PI-S10-A1B.</title>
        <authorList>
            <person name="Krishna G."/>
            <person name="Summeta K."/>
            <person name="Shikha S."/>
            <person name="Prabhu P.B."/>
            <person name="Suresh K."/>
        </authorList>
    </citation>
    <scope>NUCLEOTIDE SEQUENCE [LARGE SCALE GENOMIC DNA]</scope>
    <source>
        <strain evidence="2 3">PI-S10-A1B</strain>
    </source>
</reference>